<reference evidence="2" key="1">
    <citation type="submission" date="2022-01" db="EMBL/GenBank/DDBJ databases">
        <authorList>
            <person name="Braso-Vives M."/>
        </authorList>
    </citation>
    <scope>NUCLEOTIDE SEQUENCE</scope>
</reference>
<feature type="compositionally biased region" description="Basic and acidic residues" evidence="1">
    <location>
        <begin position="158"/>
        <end position="176"/>
    </location>
</feature>
<dbReference type="AlphaFoldDB" id="A0A8S4MP14"/>
<feature type="region of interest" description="Disordered" evidence="1">
    <location>
        <begin position="158"/>
        <end position="177"/>
    </location>
</feature>
<evidence type="ECO:0000313" key="3">
    <source>
        <dbReference type="Proteomes" id="UP000838412"/>
    </source>
</evidence>
<gene>
    <name evidence="2" type="primary">Hypp9545</name>
    <name evidence="2" type="ORF">BLAG_LOCUS26108</name>
</gene>
<feature type="compositionally biased region" description="Basic and acidic residues" evidence="1">
    <location>
        <begin position="187"/>
        <end position="203"/>
    </location>
</feature>
<feature type="compositionally biased region" description="Basic and acidic residues" evidence="1">
    <location>
        <begin position="30"/>
        <end position="50"/>
    </location>
</feature>
<organism evidence="2 3">
    <name type="scientific">Branchiostoma lanceolatum</name>
    <name type="common">Common lancelet</name>
    <name type="synonym">Amphioxus lanceolatum</name>
    <dbReference type="NCBI Taxonomy" id="7740"/>
    <lineage>
        <taxon>Eukaryota</taxon>
        <taxon>Metazoa</taxon>
        <taxon>Chordata</taxon>
        <taxon>Cephalochordata</taxon>
        <taxon>Leptocardii</taxon>
        <taxon>Amphioxiformes</taxon>
        <taxon>Branchiostomatidae</taxon>
        <taxon>Branchiostoma</taxon>
    </lineage>
</organism>
<evidence type="ECO:0000256" key="1">
    <source>
        <dbReference type="SAM" id="MobiDB-lite"/>
    </source>
</evidence>
<proteinExistence type="predicted"/>
<dbReference type="OrthoDB" id="5965964at2759"/>
<dbReference type="Proteomes" id="UP000838412">
    <property type="component" value="Unassembled WGS sequence"/>
</dbReference>
<feature type="region of interest" description="Disordered" evidence="1">
    <location>
        <begin position="261"/>
        <end position="307"/>
    </location>
</feature>
<dbReference type="EMBL" id="CAKMNS010000242">
    <property type="protein sequence ID" value="CAH1277290.1"/>
    <property type="molecule type" value="Genomic_DNA"/>
</dbReference>
<feature type="region of interest" description="Disordered" evidence="1">
    <location>
        <begin position="30"/>
        <end position="85"/>
    </location>
</feature>
<comment type="caution">
    <text evidence="2">The sequence shown here is derived from an EMBL/GenBank/DDBJ whole genome shotgun (WGS) entry which is preliminary data.</text>
</comment>
<feature type="region of interest" description="Disordered" evidence="1">
    <location>
        <begin position="183"/>
        <end position="211"/>
    </location>
</feature>
<sequence>MAEPTSGNPMERGQAENFAVLLQELLKRFDERSKRDDDQSKRLADMEETLRAAIPGPTAGPSASRENGDDPAPKRRKRRRTAFNVPDRCRDDVRKMYNVLVEGQNDFDGFDLTESVDSPTNDRMIKTLRSEIVKDHGGEEKCPFSPKEMRDAARRYYRSKKDDRVRREKGKLPAHREKIRKRQRLVQKVERRGRALEKVRDSDSPTWTERHKKRAAEMLDRAYMSSESSGDEDQGGFIVRQLAWESSSLRKLKDSLDKVCPPRGVARVPSAEVSDRQAPEGAPAWAIKRHMRQGERGPSQLDDSLTE</sequence>
<protein>
    <submittedName>
        <fullName evidence="2">Hypp9545 protein</fullName>
    </submittedName>
</protein>
<evidence type="ECO:0000313" key="2">
    <source>
        <dbReference type="EMBL" id="CAH1277290.1"/>
    </source>
</evidence>
<name>A0A8S4MP14_BRALA</name>
<keyword evidence="3" id="KW-1185">Reference proteome</keyword>
<accession>A0A8S4MP14</accession>